<dbReference type="GeneID" id="54330856"/>
<dbReference type="Proteomes" id="UP000324241">
    <property type="component" value="Unassembled WGS sequence"/>
</dbReference>
<dbReference type="InterPro" id="IPR029063">
    <property type="entry name" value="SAM-dependent_MTases_sf"/>
</dbReference>
<proteinExistence type="predicted"/>
<comment type="caution">
    <text evidence="1">The sequence shown here is derived from an EMBL/GenBank/DDBJ whole genome shotgun (WGS) entry which is preliminary data.</text>
</comment>
<organism evidence="1 2">
    <name type="scientific">Aspergillus tanneri</name>
    <dbReference type="NCBI Taxonomy" id="1220188"/>
    <lineage>
        <taxon>Eukaryota</taxon>
        <taxon>Fungi</taxon>
        <taxon>Dikarya</taxon>
        <taxon>Ascomycota</taxon>
        <taxon>Pezizomycotina</taxon>
        <taxon>Eurotiomycetes</taxon>
        <taxon>Eurotiomycetidae</taxon>
        <taxon>Eurotiales</taxon>
        <taxon>Aspergillaceae</taxon>
        <taxon>Aspergillus</taxon>
        <taxon>Aspergillus subgen. Circumdati</taxon>
    </lineage>
</organism>
<protein>
    <recommendedName>
        <fullName evidence="3">Methyltransferase domain-containing protein</fullName>
    </recommendedName>
</protein>
<dbReference type="AlphaFoldDB" id="A0A5M9MAN6"/>
<sequence>MLLFPRRQLLEIGDQPWCPPWIIAYIQSCLTSVWNLHIPPFSKTSPAGVAANVILENLPGTSSYTFIDLCAGAGGPSSTIESILNSRTQAQGYPRARLVLTDLHPNLSQWKAIAKRQENVDYVAGPLDATKCGRVASPEDKECRMLNLCFHHFDDKAAASVLRSAVESADSFIIIEFAQRNFTSLLNILAVTVLPFIHTIFQYWNSPLHLFFTYFVPLHSFVMGFDGLVSTIRCRTPEEIDTLLRQPGLDLHGWEFRSGNRMMIMPFLHMYWYMGIKRSDR</sequence>
<reference evidence="1 2" key="1">
    <citation type="submission" date="2019-08" db="EMBL/GenBank/DDBJ databases">
        <title>The genome sequence of a newly discovered highly antifungal drug resistant Aspergillus species, Aspergillus tanneri NIH 1004.</title>
        <authorList>
            <person name="Mounaud S."/>
            <person name="Singh I."/>
            <person name="Joardar V."/>
            <person name="Pakala S."/>
            <person name="Pakala S."/>
            <person name="Venepally P."/>
            <person name="Chung J.K."/>
            <person name="Losada L."/>
            <person name="Nierman W.C."/>
        </authorList>
    </citation>
    <scope>NUCLEOTIDE SEQUENCE [LARGE SCALE GENOMIC DNA]</scope>
    <source>
        <strain evidence="1 2">NIH1004</strain>
    </source>
</reference>
<evidence type="ECO:0008006" key="3">
    <source>
        <dbReference type="Google" id="ProtNLM"/>
    </source>
</evidence>
<dbReference type="VEuPathDB" id="FungiDB:EYZ11_006360"/>
<dbReference type="Gene3D" id="3.40.50.150">
    <property type="entry name" value="Vaccinia Virus protein VP39"/>
    <property type="match status" value="1"/>
</dbReference>
<dbReference type="RefSeq" id="XP_033423319.1">
    <property type="nucleotide sequence ID" value="XM_033572767.1"/>
</dbReference>
<dbReference type="OrthoDB" id="2101715at2759"/>
<dbReference type="EMBL" id="QUQM01000006">
    <property type="protein sequence ID" value="KAA8643958.1"/>
    <property type="molecule type" value="Genomic_DNA"/>
</dbReference>
<dbReference type="SUPFAM" id="SSF53335">
    <property type="entry name" value="S-adenosyl-L-methionine-dependent methyltransferases"/>
    <property type="match status" value="1"/>
</dbReference>
<name>A0A5M9MAN6_9EURO</name>
<evidence type="ECO:0000313" key="2">
    <source>
        <dbReference type="Proteomes" id="UP000324241"/>
    </source>
</evidence>
<evidence type="ECO:0000313" key="1">
    <source>
        <dbReference type="EMBL" id="KAA8643958.1"/>
    </source>
</evidence>
<gene>
    <name evidence="1" type="ORF">ATNIH1004_008154</name>
</gene>
<accession>A0A5M9MAN6</accession>